<dbReference type="InterPro" id="IPR035996">
    <property type="entry name" value="4pyrrol_Methylase_sf"/>
</dbReference>
<name>A0A3D8I5A3_9HELI</name>
<dbReference type="EMBL" id="NXLR01000007">
    <property type="protein sequence ID" value="RDU59944.1"/>
    <property type="molecule type" value="Genomic_DNA"/>
</dbReference>
<keyword evidence="4 6" id="KW-0808">Transferase</keyword>
<dbReference type="PIRSF" id="PIRSF005917">
    <property type="entry name" value="MTase_YraL"/>
    <property type="match status" value="1"/>
</dbReference>
<keyword evidence="3 6" id="KW-0489">Methyltransferase</keyword>
<dbReference type="Gene3D" id="3.40.1010.10">
    <property type="entry name" value="Cobalt-precorrin-4 Transmethylase, Domain 1"/>
    <property type="match status" value="1"/>
</dbReference>
<dbReference type="Pfam" id="PF00590">
    <property type="entry name" value="TP_methylase"/>
    <property type="match status" value="1"/>
</dbReference>
<sequence>MLILVPTPIGNLWDITLRALESFQNAEIVLCEDTRVTKKLFSLLIERGILNTQGVEGRDFIESKQFQSFHSHNQESFIESISKDMFDKNVVYVSDAGMPCISDPGSKLISYAIRHDIAFDVLPGACALNVAFASSGIESTPFIFAGFLPHKQQERRTKLILLSQLDIGGDYSVICYESPHRILDTLKDIASLLPSVFISAHKELTKLHQKRYEGRAEDIIARLEGHNLKGEWVIVLKIAESIKQKQALSYEEVLMLDIPPKIKAKILSKISTKTIKQCYEELLQK</sequence>
<proteinExistence type="inferred from homology"/>
<evidence type="ECO:0000313" key="8">
    <source>
        <dbReference type="EMBL" id="RDU59944.1"/>
    </source>
</evidence>
<dbReference type="OrthoDB" id="9809084at2"/>
<evidence type="ECO:0000256" key="2">
    <source>
        <dbReference type="ARBA" id="ARBA00022552"/>
    </source>
</evidence>
<comment type="caution">
    <text evidence="8">The sequence shown here is derived from an EMBL/GenBank/DDBJ whole genome shotgun (WGS) entry which is preliminary data.</text>
</comment>
<dbReference type="GO" id="GO:0070677">
    <property type="term" value="F:rRNA (cytosine-2'-O-)-methyltransferase activity"/>
    <property type="evidence" value="ECO:0007669"/>
    <property type="project" value="UniProtKB-UniRule"/>
</dbReference>
<dbReference type="AlphaFoldDB" id="A0A3D8I5A3"/>
<accession>A0A3D8I5A3</accession>
<protein>
    <recommendedName>
        <fullName evidence="6">Ribosomal RNA small subunit methyltransferase I</fullName>
        <ecNumber evidence="6">2.1.1.198</ecNumber>
    </recommendedName>
    <alternativeName>
        <fullName evidence="6">16S rRNA 2'-O-ribose C1402 methyltransferase</fullName>
    </alternativeName>
    <alternativeName>
        <fullName evidence="6">rRNA (cytidine-2'-O-)-methyltransferase RsmI</fullName>
    </alternativeName>
</protein>
<comment type="subcellular location">
    <subcellularLocation>
        <location evidence="6">Cytoplasm</location>
    </subcellularLocation>
</comment>
<dbReference type="InterPro" id="IPR018063">
    <property type="entry name" value="SAM_MeTrfase_RsmI_CS"/>
</dbReference>
<comment type="function">
    <text evidence="6">Catalyzes the 2'-O-methylation of the ribose of cytidine 1402 (C1402) in 16S rRNA.</text>
</comment>
<keyword evidence="5 6" id="KW-0949">S-adenosyl-L-methionine</keyword>
<dbReference type="HAMAP" id="MF_01877">
    <property type="entry name" value="16SrRNA_methyltr_I"/>
    <property type="match status" value="1"/>
</dbReference>
<dbReference type="PANTHER" id="PTHR46111">
    <property type="entry name" value="RIBOSOMAL RNA SMALL SUBUNIT METHYLTRANSFERASE I"/>
    <property type="match status" value="1"/>
</dbReference>
<keyword evidence="9" id="KW-1185">Reference proteome</keyword>
<dbReference type="InterPro" id="IPR014776">
    <property type="entry name" value="4pyrrole_Mease_sub2"/>
</dbReference>
<reference evidence="8 9" key="1">
    <citation type="submission" date="2018-04" db="EMBL/GenBank/DDBJ databases">
        <title>Novel Campyloabacter and Helicobacter Species and Strains.</title>
        <authorList>
            <person name="Mannion A.J."/>
            <person name="Shen Z."/>
            <person name="Fox J.G."/>
        </authorList>
    </citation>
    <scope>NUCLEOTIDE SEQUENCE [LARGE SCALE GENOMIC DNA]</scope>
    <source>
        <strain evidence="8 9">MIT 98-6070</strain>
    </source>
</reference>
<dbReference type="PROSITE" id="PS01296">
    <property type="entry name" value="RSMI"/>
    <property type="match status" value="1"/>
</dbReference>
<dbReference type="InterPro" id="IPR008189">
    <property type="entry name" value="rRNA_ssu_MeTfrase_I"/>
</dbReference>
<evidence type="ECO:0000256" key="6">
    <source>
        <dbReference type="HAMAP-Rule" id="MF_01877"/>
    </source>
</evidence>
<comment type="catalytic activity">
    <reaction evidence="6">
        <text>cytidine(1402) in 16S rRNA + S-adenosyl-L-methionine = 2'-O-methylcytidine(1402) in 16S rRNA + S-adenosyl-L-homocysteine + H(+)</text>
        <dbReference type="Rhea" id="RHEA:42924"/>
        <dbReference type="Rhea" id="RHEA-COMP:10285"/>
        <dbReference type="Rhea" id="RHEA-COMP:10286"/>
        <dbReference type="ChEBI" id="CHEBI:15378"/>
        <dbReference type="ChEBI" id="CHEBI:57856"/>
        <dbReference type="ChEBI" id="CHEBI:59789"/>
        <dbReference type="ChEBI" id="CHEBI:74495"/>
        <dbReference type="ChEBI" id="CHEBI:82748"/>
        <dbReference type="EC" id="2.1.1.198"/>
    </reaction>
</comment>
<evidence type="ECO:0000256" key="1">
    <source>
        <dbReference type="ARBA" id="ARBA00022490"/>
    </source>
</evidence>
<evidence type="ECO:0000256" key="5">
    <source>
        <dbReference type="ARBA" id="ARBA00022691"/>
    </source>
</evidence>
<organism evidence="8 9">
    <name type="scientific">Helicobacter marmotae</name>
    <dbReference type="NCBI Taxonomy" id="152490"/>
    <lineage>
        <taxon>Bacteria</taxon>
        <taxon>Pseudomonadati</taxon>
        <taxon>Campylobacterota</taxon>
        <taxon>Epsilonproteobacteria</taxon>
        <taxon>Campylobacterales</taxon>
        <taxon>Helicobacteraceae</taxon>
        <taxon>Helicobacter</taxon>
    </lineage>
</organism>
<dbReference type="InterPro" id="IPR000878">
    <property type="entry name" value="4pyrrol_Mease"/>
</dbReference>
<dbReference type="Gene3D" id="3.30.950.10">
    <property type="entry name" value="Methyltransferase, Cobalt-precorrin-4 Transmethylase, Domain 2"/>
    <property type="match status" value="1"/>
</dbReference>
<dbReference type="Proteomes" id="UP000256599">
    <property type="component" value="Unassembled WGS sequence"/>
</dbReference>
<dbReference type="InterPro" id="IPR014777">
    <property type="entry name" value="4pyrrole_Mease_sub1"/>
</dbReference>
<dbReference type="PANTHER" id="PTHR46111:SF1">
    <property type="entry name" value="RIBOSOMAL RNA SMALL SUBUNIT METHYLTRANSFERASE I"/>
    <property type="match status" value="1"/>
</dbReference>
<dbReference type="CDD" id="cd11648">
    <property type="entry name" value="RsmI"/>
    <property type="match status" value="1"/>
</dbReference>
<evidence type="ECO:0000259" key="7">
    <source>
        <dbReference type="Pfam" id="PF00590"/>
    </source>
</evidence>
<evidence type="ECO:0000256" key="3">
    <source>
        <dbReference type="ARBA" id="ARBA00022603"/>
    </source>
</evidence>
<keyword evidence="2 6" id="KW-0698">rRNA processing</keyword>
<dbReference type="GO" id="GO:0005737">
    <property type="term" value="C:cytoplasm"/>
    <property type="evidence" value="ECO:0007669"/>
    <property type="project" value="UniProtKB-SubCell"/>
</dbReference>
<dbReference type="NCBIfam" id="TIGR00096">
    <property type="entry name" value="16S rRNA (cytidine(1402)-2'-O)-methyltransferase"/>
    <property type="match status" value="1"/>
</dbReference>
<comment type="similarity">
    <text evidence="6">Belongs to the methyltransferase superfamily. RsmI family.</text>
</comment>
<evidence type="ECO:0000256" key="4">
    <source>
        <dbReference type="ARBA" id="ARBA00022679"/>
    </source>
</evidence>
<dbReference type="SUPFAM" id="SSF53790">
    <property type="entry name" value="Tetrapyrrole methylase"/>
    <property type="match status" value="1"/>
</dbReference>
<gene>
    <name evidence="6 8" type="primary">rsmI</name>
    <name evidence="8" type="ORF">CQA63_05015</name>
</gene>
<evidence type="ECO:0000313" key="9">
    <source>
        <dbReference type="Proteomes" id="UP000256599"/>
    </source>
</evidence>
<feature type="domain" description="Tetrapyrrole methylase" evidence="7">
    <location>
        <begin position="1"/>
        <end position="219"/>
    </location>
</feature>
<keyword evidence="1 6" id="KW-0963">Cytoplasm</keyword>
<dbReference type="EC" id="2.1.1.198" evidence="6"/>